<evidence type="ECO:0000313" key="4">
    <source>
        <dbReference type="Proteomes" id="UP000694941"/>
    </source>
</evidence>
<sequence>MELASDAIKYSPRFKLWVRYKKNKAKSNTLETKRILGGETVEEVSYPWMVRLKARLLNRPGYKINCGATLISARHLVTAAHCVREGDDIIPVSNLHGKIYKGETSNTLEFDKIISHPKFNSITLANDIAVLKLKTPLDQQRSVCLSKNFDESKQDVTAVVLGWGKTGQ</sequence>
<feature type="non-terminal residue" evidence="5">
    <location>
        <position position="168"/>
    </location>
</feature>
<evidence type="ECO:0000313" key="5">
    <source>
        <dbReference type="RefSeq" id="XP_013790405.1"/>
    </source>
</evidence>
<keyword evidence="1" id="KW-0353">Hemolymph clotting</keyword>
<organism evidence="4 5">
    <name type="scientific">Limulus polyphemus</name>
    <name type="common">Atlantic horseshoe crab</name>
    <dbReference type="NCBI Taxonomy" id="6850"/>
    <lineage>
        <taxon>Eukaryota</taxon>
        <taxon>Metazoa</taxon>
        <taxon>Ecdysozoa</taxon>
        <taxon>Arthropoda</taxon>
        <taxon>Chelicerata</taxon>
        <taxon>Merostomata</taxon>
        <taxon>Xiphosura</taxon>
        <taxon>Limulidae</taxon>
        <taxon>Limulus</taxon>
    </lineage>
</organism>
<dbReference type="Proteomes" id="UP000694941">
    <property type="component" value="Unplaced"/>
</dbReference>
<reference evidence="5" key="1">
    <citation type="submission" date="2025-08" db="UniProtKB">
        <authorList>
            <consortium name="RefSeq"/>
        </authorList>
    </citation>
    <scope>IDENTIFICATION</scope>
    <source>
        <tissue evidence="5">Muscle</tissue>
    </source>
</reference>
<evidence type="ECO:0000256" key="1">
    <source>
        <dbReference type="ARBA" id="ARBA00022820"/>
    </source>
</evidence>
<dbReference type="InterPro" id="IPR001254">
    <property type="entry name" value="Trypsin_dom"/>
</dbReference>
<dbReference type="SUPFAM" id="SSF50494">
    <property type="entry name" value="Trypsin-like serine proteases"/>
    <property type="match status" value="1"/>
</dbReference>
<dbReference type="PROSITE" id="PS00134">
    <property type="entry name" value="TRYPSIN_HIS"/>
    <property type="match status" value="1"/>
</dbReference>
<feature type="domain" description="Peptidase S1" evidence="3">
    <location>
        <begin position="35"/>
        <end position="168"/>
    </location>
</feature>
<dbReference type="RefSeq" id="XP_013790405.1">
    <property type="nucleotide sequence ID" value="XM_013934951.1"/>
</dbReference>
<dbReference type="PROSITE" id="PS50240">
    <property type="entry name" value="TRYPSIN_DOM"/>
    <property type="match status" value="1"/>
</dbReference>
<accession>A0ABM1BX85</accession>
<evidence type="ECO:0000256" key="2">
    <source>
        <dbReference type="ARBA" id="ARBA00023157"/>
    </source>
</evidence>
<dbReference type="PANTHER" id="PTHR24252:SF7">
    <property type="entry name" value="HYALIN"/>
    <property type="match status" value="1"/>
</dbReference>
<keyword evidence="2" id="KW-1015">Disulfide bond</keyword>
<gene>
    <name evidence="5" type="primary">LOC106474261</name>
</gene>
<dbReference type="PRINTS" id="PR00722">
    <property type="entry name" value="CHYMOTRYPSIN"/>
</dbReference>
<keyword evidence="4" id="KW-1185">Reference proteome</keyword>
<protein>
    <submittedName>
        <fullName evidence="5">Chymotrypsinogen B-like</fullName>
    </submittedName>
</protein>
<dbReference type="InterPro" id="IPR001314">
    <property type="entry name" value="Peptidase_S1A"/>
</dbReference>
<dbReference type="InterPro" id="IPR018114">
    <property type="entry name" value="TRYPSIN_HIS"/>
</dbReference>
<dbReference type="SMART" id="SM00020">
    <property type="entry name" value="Tryp_SPc"/>
    <property type="match status" value="1"/>
</dbReference>
<dbReference type="PANTHER" id="PTHR24252">
    <property type="entry name" value="ACROSIN-RELATED"/>
    <property type="match status" value="1"/>
</dbReference>
<dbReference type="Gene3D" id="2.40.10.10">
    <property type="entry name" value="Trypsin-like serine proteases"/>
    <property type="match status" value="1"/>
</dbReference>
<name>A0ABM1BX85_LIMPO</name>
<dbReference type="GeneID" id="106474261"/>
<dbReference type="InterPro" id="IPR043504">
    <property type="entry name" value="Peptidase_S1_PA_chymotrypsin"/>
</dbReference>
<evidence type="ECO:0000259" key="3">
    <source>
        <dbReference type="PROSITE" id="PS50240"/>
    </source>
</evidence>
<dbReference type="InterPro" id="IPR009003">
    <property type="entry name" value="Peptidase_S1_PA"/>
</dbReference>
<proteinExistence type="predicted"/>
<dbReference type="Pfam" id="PF00089">
    <property type="entry name" value="Trypsin"/>
    <property type="match status" value="1"/>
</dbReference>